<dbReference type="Pfam" id="PF06968">
    <property type="entry name" value="BATS"/>
    <property type="match status" value="1"/>
</dbReference>
<dbReference type="SFLD" id="SFLDG01278">
    <property type="entry name" value="biotin_synthase_like"/>
    <property type="match status" value="1"/>
</dbReference>
<proteinExistence type="inferred from homology"/>
<dbReference type="InterPro" id="IPR002684">
    <property type="entry name" value="Biotin_synth/BioAB"/>
</dbReference>
<dbReference type="SFLD" id="SFLDG01060">
    <property type="entry name" value="BATS_domain_containing"/>
    <property type="match status" value="1"/>
</dbReference>
<accession>A0A1F4T7D6</accession>
<comment type="subunit">
    <text evidence="13">Homodimer.</text>
</comment>
<keyword evidence="9 13" id="KW-0093">Biotin biosynthesis</keyword>
<dbReference type="SUPFAM" id="SSF102114">
    <property type="entry name" value="Radical SAM enzymes"/>
    <property type="match status" value="1"/>
</dbReference>
<reference evidence="16 17" key="1">
    <citation type="journal article" date="2016" name="Nat. Commun.">
        <title>Thousands of microbial genomes shed light on interconnected biogeochemical processes in an aquifer system.</title>
        <authorList>
            <person name="Anantharaman K."/>
            <person name="Brown C.T."/>
            <person name="Hug L.A."/>
            <person name="Sharon I."/>
            <person name="Castelle C.J."/>
            <person name="Probst A.J."/>
            <person name="Thomas B.C."/>
            <person name="Singh A."/>
            <person name="Wilkins M.J."/>
            <person name="Karaoz U."/>
            <person name="Brodie E.L."/>
            <person name="Williams K.H."/>
            <person name="Hubbard S.S."/>
            <person name="Banfield J.F."/>
        </authorList>
    </citation>
    <scope>NUCLEOTIDE SEQUENCE [LARGE SCALE GENOMIC DNA]</scope>
</reference>
<evidence type="ECO:0000256" key="13">
    <source>
        <dbReference type="HAMAP-Rule" id="MF_01694"/>
    </source>
</evidence>
<dbReference type="HAMAP" id="MF_01694">
    <property type="entry name" value="BioB"/>
    <property type="match status" value="1"/>
</dbReference>
<evidence type="ECO:0000259" key="15">
    <source>
        <dbReference type="PROSITE" id="PS51918"/>
    </source>
</evidence>
<dbReference type="InterPro" id="IPR010722">
    <property type="entry name" value="BATS_dom"/>
</dbReference>
<organism evidence="16 17">
    <name type="scientific">candidate division WOR-1 bacterium RIFOXYC12_FULL_54_18</name>
    <dbReference type="NCBI Taxonomy" id="1802584"/>
    <lineage>
        <taxon>Bacteria</taxon>
        <taxon>Bacillati</taxon>
        <taxon>Saganbacteria</taxon>
    </lineage>
</organism>
<comment type="function">
    <text evidence="13">Catalyzes the conversion of dethiobiotin (DTB) to biotin by the insertion of a sulfur atom into dethiobiotin via a radical-based mechanism.</text>
</comment>
<dbReference type="UniPathway" id="UPA00078">
    <property type="reaction ID" value="UER00162"/>
</dbReference>
<sequence>MDHQSLANRLIGGEKLAIAEALELISTPDEQTFELLAAANHLRRRFKGNKVRLCSIVNAKSGHCSENCSFCAQSGHYQTNAEVYPLLPAEEIAATAKKAEEEQQATCFSIVTSGRGVNTEKDIAEISGALKMINDTTKMNRCASLGILDRPTIRQLKAAGLKKLHHNLEAAESFFSNVCTTHTFAERVETIKNAKAEGVAVCAGGIFNLGESLKQRVELAMALRELDVDSVPINILNPVAGTPAAAKHRLISPLEVLRLIATYRFIMPTKDIGLFGGREQSLGQLQPLMFIAGANVTLVGNYLTTSGQSAEQDLAMIKALGLEIEKTTC</sequence>
<evidence type="ECO:0000256" key="11">
    <source>
        <dbReference type="ARBA" id="ARBA00023014"/>
    </source>
</evidence>
<feature type="binding site" evidence="13 14">
    <location>
        <position position="109"/>
    </location>
    <ligand>
        <name>[2Fe-2S] cluster</name>
        <dbReference type="ChEBI" id="CHEBI:190135"/>
    </ligand>
</feature>
<evidence type="ECO:0000256" key="1">
    <source>
        <dbReference type="ARBA" id="ARBA00004942"/>
    </source>
</evidence>
<feature type="binding site" evidence="13 14">
    <location>
        <position position="68"/>
    </location>
    <ligand>
        <name>[4Fe-4S] cluster</name>
        <dbReference type="ChEBI" id="CHEBI:49883"/>
        <note>4Fe-4S-S-AdoMet</note>
    </ligand>
</feature>
<name>A0A1F4T7D6_UNCSA</name>
<dbReference type="GO" id="GO:0004076">
    <property type="term" value="F:biotin synthase activity"/>
    <property type="evidence" value="ECO:0007669"/>
    <property type="project" value="UniProtKB-UniRule"/>
</dbReference>
<dbReference type="SFLD" id="SFLDS00029">
    <property type="entry name" value="Radical_SAM"/>
    <property type="match status" value="1"/>
</dbReference>
<comment type="cofactor">
    <cofactor evidence="13 14">
        <name>[4Fe-4S] cluster</name>
        <dbReference type="ChEBI" id="CHEBI:49883"/>
    </cofactor>
    <text evidence="13 14">Binds 1 [4Fe-4S] cluster. The cluster is coordinated with 3 cysteines and an exchangeable S-adenosyl-L-methionine.</text>
</comment>
<feature type="binding site" evidence="13 14">
    <location>
        <position position="142"/>
    </location>
    <ligand>
        <name>[2Fe-2S] cluster</name>
        <dbReference type="ChEBI" id="CHEBI:190135"/>
    </ligand>
</feature>
<evidence type="ECO:0000256" key="6">
    <source>
        <dbReference type="ARBA" id="ARBA00022691"/>
    </source>
</evidence>
<evidence type="ECO:0000256" key="14">
    <source>
        <dbReference type="PIRSR" id="PIRSR001619-1"/>
    </source>
</evidence>
<feature type="binding site" evidence="13 14">
    <location>
        <position position="71"/>
    </location>
    <ligand>
        <name>[4Fe-4S] cluster</name>
        <dbReference type="ChEBI" id="CHEBI:49883"/>
        <note>4Fe-4S-S-AdoMet</note>
    </ligand>
</feature>
<evidence type="ECO:0000313" key="16">
    <source>
        <dbReference type="EMBL" id="OGC28701.1"/>
    </source>
</evidence>
<comment type="cofactor">
    <cofactor evidence="14">
        <name>[2Fe-2S] cluster</name>
        <dbReference type="ChEBI" id="CHEBI:190135"/>
    </cofactor>
    <text evidence="14">Binds 1 [2Fe-2S] cluster. The cluster is coordinated with 3 cysteines and 1 arginine.</text>
</comment>
<comment type="similarity">
    <text evidence="2 13">Belongs to the radical SAM superfamily. Biotin synthase family.</text>
</comment>
<dbReference type="InterPro" id="IPR006638">
    <property type="entry name" value="Elp3/MiaA/NifB-like_rSAM"/>
</dbReference>
<keyword evidence="7 13" id="KW-0001">2Fe-2S</keyword>
<keyword evidence="11 13" id="KW-0411">Iron-sulfur</keyword>
<dbReference type="Gene3D" id="3.20.20.70">
    <property type="entry name" value="Aldolase class I"/>
    <property type="match status" value="1"/>
</dbReference>
<dbReference type="AlphaFoldDB" id="A0A1F4T7D6"/>
<feature type="binding site" evidence="13 14">
    <location>
        <position position="64"/>
    </location>
    <ligand>
        <name>[4Fe-4S] cluster</name>
        <dbReference type="ChEBI" id="CHEBI:49883"/>
        <note>4Fe-4S-S-AdoMet</note>
    </ligand>
</feature>
<evidence type="ECO:0000313" key="17">
    <source>
        <dbReference type="Proteomes" id="UP000178602"/>
    </source>
</evidence>
<dbReference type="PANTHER" id="PTHR22976">
    <property type="entry name" value="BIOTIN SYNTHASE"/>
    <property type="match status" value="1"/>
</dbReference>
<dbReference type="GO" id="GO:0051539">
    <property type="term" value="F:4 iron, 4 sulfur cluster binding"/>
    <property type="evidence" value="ECO:0007669"/>
    <property type="project" value="UniProtKB-KW"/>
</dbReference>
<feature type="binding site" evidence="13 14">
    <location>
        <position position="202"/>
    </location>
    <ligand>
        <name>[2Fe-2S] cluster</name>
        <dbReference type="ChEBI" id="CHEBI:190135"/>
    </ligand>
</feature>
<gene>
    <name evidence="13" type="primary">bioB</name>
    <name evidence="16" type="ORF">A3K49_07090</name>
</gene>
<evidence type="ECO:0000256" key="7">
    <source>
        <dbReference type="ARBA" id="ARBA00022714"/>
    </source>
</evidence>
<dbReference type="Pfam" id="PF04055">
    <property type="entry name" value="Radical_SAM"/>
    <property type="match status" value="1"/>
</dbReference>
<dbReference type="InterPro" id="IPR013785">
    <property type="entry name" value="Aldolase_TIM"/>
</dbReference>
<keyword evidence="4 13" id="KW-0004">4Fe-4S</keyword>
<comment type="pathway">
    <text evidence="1 13">Cofactor biosynthesis; biotin biosynthesis; biotin from 7,8-diaminononanoate: step 2/2.</text>
</comment>
<dbReference type="SMART" id="SM00876">
    <property type="entry name" value="BATS"/>
    <property type="match status" value="1"/>
</dbReference>
<evidence type="ECO:0000256" key="8">
    <source>
        <dbReference type="ARBA" id="ARBA00022723"/>
    </source>
</evidence>
<dbReference type="CDD" id="cd01335">
    <property type="entry name" value="Radical_SAM"/>
    <property type="match status" value="1"/>
</dbReference>
<dbReference type="InterPro" id="IPR024177">
    <property type="entry name" value="Biotin_synthase"/>
</dbReference>
<dbReference type="GO" id="GO:0009102">
    <property type="term" value="P:biotin biosynthetic process"/>
    <property type="evidence" value="ECO:0007669"/>
    <property type="project" value="UniProtKB-UniRule"/>
</dbReference>
<evidence type="ECO:0000256" key="3">
    <source>
        <dbReference type="ARBA" id="ARBA00012236"/>
    </source>
</evidence>
<dbReference type="EMBL" id="MEUG01000001">
    <property type="protein sequence ID" value="OGC28701.1"/>
    <property type="molecule type" value="Genomic_DNA"/>
</dbReference>
<feature type="domain" description="Radical SAM core" evidence="15">
    <location>
        <begin position="46"/>
        <end position="278"/>
    </location>
</feature>
<protein>
    <recommendedName>
        <fullName evidence="3 13">Biotin synthase</fullName>
        <ecNumber evidence="3 13">2.8.1.6</ecNumber>
    </recommendedName>
</protein>
<evidence type="ECO:0000256" key="2">
    <source>
        <dbReference type="ARBA" id="ARBA00010765"/>
    </source>
</evidence>
<dbReference type="PIRSF" id="PIRSF001619">
    <property type="entry name" value="Biotin_synth"/>
    <property type="match status" value="1"/>
</dbReference>
<dbReference type="Proteomes" id="UP000178602">
    <property type="component" value="Unassembled WGS sequence"/>
</dbReference>
<dbReference type="SMART" id="SM00729">
    <property type="entry name" value="Elp3"/>
    <property type="match status" value="1"/>
</dbReference>
<comment type="caution">
    <text evidence="16">The sequence shown here is derived from an EMBL/GenBank/DDBJ whole genome shotgun (WGS) entry which is preliminary data.</text>
</comment>
<evidence type="ECO:0000256" key="4">
    <source>
        <dbReference type="ARBA" id="ARBA00022485"/>
    </source>
</evidence>
<dbReference type="InterPro" id="IPR007197">
    <property type="entry name" value="rSAM"/>
</dbReference>
<dbReference type="NCBIfam" id="TIGR00433">
    <property type="entry name" value="bioB"/>
    <property type="match status" value="1"/>
</dbReference>
<dbReference type="GO" id="GO:0005506">
    <property type="term" value="F:iron ion binding"/>
    <property type="evidence" value="ECO:0007669"/>
    <property type="project" value="UniProtKB-UniRule"/>
</dbReference>
<keyword evidence="5 13" id="KW-0808">Transferase</keyword>
<comment type="cofactor">
    <cofactor evidence="13">
        <name>[2Fe-2S] cluster</name>
        <dbReference type="ChEBI" id="CHEBI:190135"/>
    </cofactor>
    <text evidence="13">Binds 1 [2Fe-2S] cluster. The cluster is coordinated with 3 cysteines and 1 arginine.</text>
</comment>
<comment type="caution">
    <text evidence="13">Lacks conserved residue(s) required for the propagation of feature annotation.</text>
</comment>
<dbReference type="PROSITE" id="PS51918">
    <property type="entry name" value="RADICAL_SAM"/>
    <property type="match status" value="1"/>
</dbReference>
<keyword evidence="8 13" id="KW-0479">Metal-binding</keyword>
<keyword evidence="10 13" id="KW-0408">Iron</keyword>
<dbReference type="GO" id="GO:0051537">
    <property type="term" value="F:2 iron, 2 sulfur cluster binding"/>
    <property type="evidence" value="ECO:0007669"/>
    <property type="project" value="UniProtKB-KW"/>
</dbReference>
<dbReference type="PANTHER" id="PTHR22976:SF2">
    <property type="entry name" value="BIOTIN SYNTHASE, MITOCHONDRIAL"/>
    <property type="match status" value="1"/>
</dbReference>
<keyword evidence="6 13" id="KW-0949">S-adenosyl-L-methionine</keyword>
<dbReference type="InterPro" id="IPR058240">
    <property type="entry name" value="rSAM_sf"/>
</dbReference>
<evidence type="ECO:0000256" key="9">
    <source>
        <dbReference type="ARBA" id="ARBA00022756"/>
    </source>
</evidence>
<evidence type="ECO:0000256" key="10">
    <source>
        <dbReference type="ARBA" id="ARBA00023004"/>
    </source>
</evidence>
<comment type="catalytic activity">
    <reaction evidence="12 13">
        <text>(4R,5S)-dethiobiotin + (sulfur carrier)-SH + 2 reduced [2Fe-2S]-[ferredoxin] + 2 S-adenosyl-L-methionine = (sulfur carrier)-H + biotin + 2 5'-deoxyadenosine + 2 L-methionine + 2 oxidized [2Fe-2S]-[ferredoxin]</text>
        <dbReference type="Rhea" id="RHEA:22060"/>
        <dbReference type="Rhea" id="RHEA-COMP:10000"/>
        <dbReference type="Rhea" id="RHEA-COMP:10001"/>
        <dbReference type="Rhea" id="RHEA-COMP:14737"/>
        <dbReference type="Rhea" id="RHEA-COMP:14739"/>
        <dbReference type="ChEBI" id="CHEBI:17319"/>
        <dbReference type="ChEBI" id="CHEBI:29917"/>
        <dbReference type="ChEBI" id="CHEBI:33737"/>
        <dbReference type="ChEBI" id="CHEBI:33738"/>
        <dbReference type="ChEBI" id="CHEBI:57586"/>
        <dbReference type="ChEBI" id="CHEBI:57844"/>
        <dbReference type="ChEBI" id="CHEBI:59789"/>
        <dbReference type="ChEBI" id="CHEBI:64428"/>
        <dbReference type="ChEBI" id="CHEBI:149473"/>
        <dbReference type="EC" id="2.8.1.6"/>
    </reaction>
</comment>
<evidence type="ECO:0000256" key="12">
    <source>
        <dbReference type="ARBA" id="ARBA00051157"/>
    </source>
</evidence>
<evidence type="ECO:0000256" key="5">
    <source>
        <dbReference type="ARBA" id="ARBA00022679"/>
    </source>
</evidence>
<dbReference type="EC" id="2.8.1.6" evidence="3 13"/>